<evidence type="ECO:0000313" key="8">
    <source>
        <dbReference type="Proteomes" id="UP000196581"/>
    </source>
</evidence>
<dbReference type="InterPro" id="IPR036138">
    <property type="entry name" value="PBP_dimer_sf"/>
</dbReference>
<dbReference type="GO" id="GO:0016757">
    <property type="term" value="F:glycosyltransferase activity"/>
    <property type="evidence" value="ECO:0007669"/>
    <property type="project" value="UniProtKB-KW"/>
</dbReference>
<dbReference type="Pfam" id="PF03717">
    <property type="entry name" value="PBP_dimer"/>
    <property type="match status" value="1"/>
</dbReference>
<dbReference type="Proteomes" id="UP000196581">
    <property type="component" value="Unassembled WGS sequence"/>
</dbReference>
<dbReference type="RefSeq" id="WP_087006928.1">
    <property type="nucleotide sequence ID" value="NZ_FWFF01000013.1"/>
</dbReference>
<dbReference type="Gene3D" id="3.30.450.330">
    <property type="match status" value="1"/>
</dbReference>
<dbReference type="GO" id="GO:0008658">
    <property type="term" value="F:penicillin binding"/>
    <property type="evidence" value="ECO:0007669"/>
    <property type="project" value="InterPro"/>
</dbReference>
<accession>A0A1X6XFC5</accession>
<dbReference type="Gene3D" id="3.40.710.10">
    <property type="entry name" value="DD-peptidase/beta-lactamase superfamily"/>
    <property type="match status" value="1"/>
</dbReference>
<dbReference type="InterPro" id="IPR005311">
    <property type="entry name" value="PBP_dimer"/>
</dbReference>
<keyword evidence="4" id="KW-0812">Transmembrane</keyword>
<keyword evidence="4" id="KW-1133">Transmembrane helix</keyword>
<feature type="domain" description="Penicillin-binding protein transpeptidase" evidence="5">
    <location>
        <begin position="261"/>
        <end position="565"/>
    </location>
</feature>
<evidence type="ECO:0000256" key="1">
    <source>
        <dbReference type="ARBA" id="ARBA00004370"/>
    </source>
</evidence>
<reference evidence="8" key="1">
    <citation type="submission" date="2017-02" db="EMBL/GenBank/DDBJ databases">
        <authorList>
            <person name="Dridi B."/>
        </authorList>
    </citation>
    <scope>NUCLEOTIDE SEQUENCE [LARGE SCALE GENOMIC DNA]</scope>
    <source>
        <strain evidence="8">B Co 03.10</strain>
    </source>
</reference>
<evidence type="ECO:0000259" key="5">
    <source>
        <dbReference type="Pfam" id="PF00905"/>
    </source>
</evidence>
<keyword evidence="7" id="KW-0808">Transferase</keyword>
<dbReference type="Gene3D" id="3.90.1310.10">
    <property type="entry name" value="Penicillin-binding protein 2a (Domain 2)"/>
    <property type="match status" value="1"/>
</dbReference>
<keyword evidence="7" id="KW-0328">Glycosyltransferase</keyword>
<dbReference type="SUPFAM" id="SSF56519">
    <property type="entry name" value="Penicillin binding protein dimerisation domain"/>
    <property type="match status" value="1"/>
</dbReference>
<dbReference type="InterPro" id="IPR012338">
    <property type="entry name" value="Beta-lactam/transpept-like"/>
</dbReference>
<feature type="domain" description="Penicillin-binding protein dimerisation" evidence="6">
    <location>
        <begin position="62"/>
        <end position="215"/>
    </location>
</feature>
<dbReference type="InterPro" id="IPR001460">
    <property type="entry name" value="PCN-bd_Tpept"/>
</dbReference>
<comment type="subcellular location">
    <subcellularLocation>
        <location evidence="1">Membrane</location>
    </subcellularLocation>
</comment>
<dbReference type="EC" id="2.4.1.129" evidence="7"/>
<keyword evidence="7" id="KW-0131">Cell cycle</keyword>
<evidence type="ECO:0000256" key="4">
    <source>
        <dbReference type="SAM" id="Phobius"/>
    </source>
</evidence>
<evidence type="ECO:0000259" key="6">
    <source>
        <dbReference type="Pfam" id="PF03717"/>
    </source>
</evidence>
<dbReference type="AlphaFoldDB" id="A0A1X6XFC5"/>
<sequence>MAHAPGRRKRWRIAPTGRIRLVGVSFLAILGIVLWNLVAIQGVDQQQAAAKALEGRLVEVTLPAHRGAIQAADGTLLADNAARFRLVVDQQNVAEYSDDEGELLGAWGASQELAGVLDTEPGLLHPKLDGDRRWNVVATGLTSEVRDEIKELEIPGLTFEEYAIRSYPSGAVGGNLVGFVGSDGQPLAGLEYGYDDILAGEDGKQQYERGLLGERIPLGDTSHTPAVDGTGIRLTIDPTIQHYAQEAAAQAAEEHEAEWASVVMMDVQTGKILAASEAPSVDPNAPGSVDAEDRGSRIFTAGFEPGSTAKMITVAGLLEEGLLTPTDEFVVPDEWTAPNDEEFRDSSSHPDQKLTLAGILAQSSNTGTILAGNELSTDQRYDYLSRFGFGETSDIGFPGETGGVLHPADEWDGRTKYTVMFGQGMTANAVQTTAAFAAIANGGVLPDSQLVDGTVDPSGRFTPAEVGKGTRVVSEDTSAQVLDMLEHVVVSGTAGNADVPGYRVGGKTGTAQAPAAEGGGYDGYTASFVGVAPVDNPRIAVSVTLQRPREGYYGGQSAAPVFSDVTGFALRHLRVPLSTGEPSDTPMEWK</sequence>
<dbReference type="Pfam" id="PF00905">
    <property type="entry name" value="Transpeptidase"/>
    <property type="match status" value="1"/>
</dbReference>
<proteinExistence type="inferred from homology"/>
<dbReference type="GO" id="GO:0005886">
    <property type="term" value="C:plasma membrane"/>
    <property type="evidence" value="ECO:0007669"/>
    <property type="project" value="TreeGrafter"/>
</dbReference>
<dbReference type="SUPFAM" id="SSF56601">
    <property type="entry name" value="beta-lactamase/transpeptidase-like"/>
    <property type="match status" value="1"/>
</dbReference>
<dbReference type="InterPro" id="IPR050515">
    <property type="entry name" value="Beta-lactam/transpept"/>
</dbReference>
<dbReference type="GO" id="GO:0051301">
    <property type="term" value="P:cell division"/>
    <property type="evidence" value="ECO:0007669"/>
    <property type="project" value="UniProtKB-KW"/>
</dbReference>
<feature type="transmembrane region" description="Helical" evidence="4">
    <location>
        <begin position="21"/>
        <end position="38"/>
    </location>
</feature>
<name>A0A1X6XFC5_9MICO</name>
<dbReference type="EMBL" id="FWFF01000013">
    <property type="protein sequence ID" value="SLM97779.1"/>
    <property type="molecule type" value="Genomic_DNA"/>
</dbReference>
<dbReference type="PANTHER" id="PTHR30627:SF1">
    <property type="entry name" value="PEPTIDOGLYCAN D,D-TRANSPEPTIDASE FTSI"/>
    <property type="match status" value="1"/>
</dbReference>
<keyword evidence="3 4" id="KW-0472">Membrane</keyword>
<keyword evidence="8" id="KW-1185">Reference proteome</keyword>
<evidence type="ECO:0000313" key="7">
    <source>
        <dbReference type="EMBL" id="SLM97779.1"/>
    </source>
</evidence>
<organism evidence="7 8">
    <name type="scientific">Brevibacterium yomogidense</name>
    <dbReference type="NCBI Taxonomy" id="946573"/>
    <lineage>
        <taxon>Bacteria</taxon>
        <taxon>Bacillati</taxon>
        <taxon>Actinomycetota</taxon>
        <taxon>Actinomycetes</taxon>
        <taxon>Micrococcales</taxon>
        <taxon>Brevibacteriaceae</taxon>
        <taxon>Brevibacterium</taxon>
    </lineage>
</organism>
<gene>
    <name evidence="7" type="ORF">FM105_07705</name>
</gene>
<protein>
    <submittedName>
        <fullName evidence="7">Cell division protein FtsI [Peptidoglycan synthetase]</fullName>
        <ecNumber evidence="7">2.4.1.129</ecNumber>
    </submittedName>
</protein>
<evidence type="ECO:0000256" key="2">
    <source>
        <dbReference type="ARBA" id="ARBA00007171"/>
    </source>
</evidence>
<keyword evidence="7" id="KW-0132">Cell division</keyword>
<evidence type="ECO:0000256" key="3">
    <source>
        <dbReference type="ARBA" id="ARBA00023136"/>
    </source>
</evidence>
<dbReference type="PANTHER" id="PTHR30627">
    <property type="entry name" value="PEPTIDOGLYCAN D,D-TRANSPEPTIDASE"/>
    <property type="match status" value="1"/>
</dbReference>
<comment type="similarity">
    <text evidence="2">Belongs to the transpeptidase family.</text>
</comment>
<dbReference type="GO" id="GO:0071555">
    <property type="term" value="P:cell wall organization"/>
    <property type="evidence" value="ECO:0007669"/>
    <property type="project" value="TreeGrafter"/>
</dbReference>